<comment type="caution">
    <text evidence="1">The sequence shown here is derived from an EMBL/GenBank/DDBJ whole genome shotgun (WGS) entry which is preliminary data.</text>
</comment>
<organism evidence="1">
    <name type="scientific">Tanacetum cinerariifolium</name>
    <name type="common">Dalmatian daisy</name>
    <name type="synonym">Chrysanthemum cinerariifolium</name>
    <dbReference type="NCBI Taxonomy" id="118510"/>
    <lineage>
        <taxon>Eukaryota</taxon>
        <taxon>Viridiplantae</taxon>
        <taxon>Streptophyta</taxon>
        <taxon>Embryophyta</taxon>
        <taxon>Tracheophyta</taxon>
        <taxon>Spermatophyta</taxon>
        <taxon>Magnoliopsida</taxon>
        <taxon>eudicotyledons</taxon>
        <taxon>Gunneridae</taxon>
        <taxon>Pentapetalae</taxon>
        <taxon>asterids</taxon>
        <taxon>campanulids</taxon>
        <taxon>Asterales</taxon>
        <taxon>Asteraceae</taxon>
        <taxon>Asteroideae</taxon>
        <taxon>Anthemideae</taxon>
        <taxon>Anthemidinae</taxon>
        <taxon>Tanacetum</taxon>
    </lineage>
</organism>
<feature type="non-terminal residue" evidence="1">
    <location>
        <position position="87"/>
    </location>
</feature>
<name>A0A699XH67_TANCI</name>
<evidence type="ECO:0000313" key="1">
    <source>
        <dbReference type="EMBL" id="GFD57740.1"/>
    </source>
</evidence>
<protein>
    <submittedName>
        <fullName evidence="1">Uncharacterized protein</fullName>
    </submittedName>
</protein>
<feature type="non-terminal residue" evidence="1">
    <location>
        <position position="1"/>
    </location>
</feature>
<dbReference type="EMBL" id="BKCJ011844410">
    <property type="protein sequence ID" value="GFD57740.1"/>
    <property type="molecule type" value="Genomic_DNA"/>
</dbReference>
<dbReference type="AlphaFoldDB" id="A0A699XH67"/>
<accession>A0A699XH67</accession>
<reference evidence="1" key="1">
    <citation type="journal article" date="2019" name="Sci. Rep.">
        <title>Draft genome of Tanacetum cinerariifolium, the natural source of mosquito coil.</title>
        <authorList>
            <person name="Yamashiro T."/>
            <person name="Shiraishi A."/>
            <person name="Satake H."/>
            <person name="Nakayama K."/>
        </authorList>
    </citation>
    <scope>NUCLEOTIDE SEQUENCE</scope>
</reference>
<gene>
    <name evidence="1" type="ORF">Tci_929709</name>
</gene>
<sequence length="87" mass="9603">RIELLSQVDLTEDAQFKEVRKKSITNFQKTRPSRIGILTKITLSVAKIKPSTISEGTGVKPGVLNVAEEESLESKAESWGNDEDDSN</sequence>
<proteinExistence type="predicted"/>